<dbReference type="PANTHER" id="PTHR13622">
    <property type="entry name" value="THIAMIN PYROPHOSPHOKINASE"/>
    <property type="match status" value="1"/>
</dbReference>
<protein>
    <recommendedName>
        <fullName evidence="1">Nudix hydrolase domain-containing protein</fullName>
    </recommendedName>
</protein>
<dbReference type="CTD" id="20241255"/>
<keyword evidence="3" id="KW-1185">Reference proteome</keyword>
<dbReference type="InterPro" id="IPR015797">
    <property type="entry name" value="NUDIX_hydrolase-like_dom_sf"/>
</dbReference>
<proteinExistence type="predicted"/>
<name>V4B2H3_LOTGI</name>
<dbReference type="Gene3D" id="3.90.79.10">
    <property type="entry name" value="Nucleoside Triphosphate Pyrophosphohydrolase"/>
    <property type="match status" value="1"/>
</dbReference>
<dbReference type="GeneID" id="20241255"/>
<dbReference type="RefSeq" id="XP_009066763.1">
    <property type="nucleotide sequence ID" value="XM_009068515.1"/>
</dbReference>
<organism evidence="2 3">
    <name type="scientific">Lottia gigantea</name>
    <name type="common">Giant owl limpet</name>
    <dbReference type="NCBI Taxonomy" id="225164"/>
    <lineage>
        <taxon>Eukaryota</taxon>
        <taxon>Metazoa</taxon>
        <taxon>Spiralia</taxon>
        <taxon>Lophotrochozoa</taxon>
        <taxon>Mollusca</taxon>
        <taxon>Gastropoda</taxon>
        <taxon>Patellogastropoda</taxon>
        <taxon>Lottioidea</taxon>
        <taxon>Lottiidae</taxon>
        <taxon>Lottia</taxon>
    </lineage>
</organism>
<sequence length="313" mass="35979">MADKSPTEMSKSRFQVILDKCNNFYRSESSASRCAVFCIDDEKVGLIRPEFVVELKKYTDVFLYEEGKGFKREILRVLPDLNTPETRSKQIEHVLQDLRKRNIFCTLRGWRDENYDIKKNYHDKPLMIMERAATPIFGCLNYGVHVNGYFYNESGDMMMWLGQRSPTKATYPNKLDNLCAGGLATGIGIKDNMVKECQEEASISDDILHKLKSVGTVSYCYEDERGILPECQFVYDLELTPDFQPINADGEVGGFHCYPIKKVEELMITDEFKPNCALIILDFLIRHGLVTPENEPFYTSLVEGIHKPLSQYL</sequence>
<dbReference type="PROSITE" id="PS51462">
    <property type="entry name" value="NUDIX"/>
    <property type="match status" value="1"/>
</dbReference>
<dbReference type="HOGENOM" id="CLU_048013_1_0_1"/>
<dbReference type="FunFam" id="3.90.79.10:FF:000019">
    <property type="entry name" value="Thiamin pyrophosphokinase, putative"/>
    <property type="match status" value="1"/>
</dbReference>
<reference evidence="2 3" key="1">
    <citation type="journal article" date="2013" name="Nature">
        <title>Insights into bilaterian evolution from three spiralian genomes.</title>
        <authorList>
            <person name="Simakov O."/>
            <person name="Marletaz F."/>
            <person name="Cho S.J."/>
            <person name="Edsinger-Gonzales E."/>
            <person name="Havlak P."/>
            <person name="Hellsten U."/>
            <person name="Kuo D.H."/>
            <person name="Larsson T."/>
            <person name="Lv J."/>
            <person name="Arendt D."/>
            <person name="Savage R."/>
            <person name="Osoegawa K."/>
            <person name="de Jong P."/>
            <person name="Grimwood J."/>
            <person name="Chapman J.A."/>
            <person name="Shapiro H."/>
            <person name="Aerts A."/>
            <person name="Otillar R.P."/>
            <person name="Terry A.Y."/>
            <person name="Boore J.L."/>
            <person name="Grigoriev I.V."/>
            <person name="Lindberg D.R."/>
            <person name="Seaver E.C."/>
            <person name="Weisblat D.A."/>
            <person name="Putnam N.H."/>
            <person name="Rokhsar D.S."/>
        </authorList>
    </citation>
    <scope>NUCLEOTIDE SEQUENCE [LARGE SCALE GENOMIC DNA]</scope>
</reference>
<dbReference type="InterPro" id="IPR031804">
    <property type="entry name" value="DUF4743"/>
</dbReference>
<dbReference type="CDD" id="cd03676">
    <property type="entry name" value="NUDIX_Tnr3_like"/>
    <property type="match status" value="1"/>
</dbReference>
<accession>V4B2H3</accession>
<dbReference type="Pfam" id="PF00293">
    <property type="entry name" value="NUDIX"/>
    <property type="match status" value="1"/>
</dbReference>
<evidence type="ECO:0000313" key="3">
    <source>
        <dbReference type="Proteomes" id="UP000030746"/>
    </source>
</evidence>
<dbReference type="STRING" id="225164.V4B2H3"/>
<dbReference type="GO" id="GO:0044715">
    <property type="term" value="F:8-oxo-dGDP phosphatase activity"/>
    <property type="evidence" value="ECO:0007669"/>
    <property type="project" value="TreeGrafter"/>
</dbReference>
<dbReference type="InterPro" id="IPR000086">
    <property type="entry name" value="NUDIX_hydrolase_dom"/>
</dbReference>
<feature type="domain" description="Nudix hydrolase" evidence="1">
    <location>
        <begin position="141"/>
        <end position="282"/>
    </location>
</feature>
<dbReference type="EMBL" id="KB203855">
    <property type="protein sequence ID" value="ESO82574.1"/>
    <property type="molecule type" value="Genomic_DNA"/>
</dbReference>
<evidence type="ECO:0000259" key="1">
    <source>
        <dbReference type="PROSITE" id="PS51462"/>
    </source>
</evidence>
<dbReference type="Pfam" id="PF15916">
    <property type="entry name" value="DUF4743"/>
    <property type="match status" value="1"/>
</dbReference>
<evidence type="ECO:0000313" key="2">
    <source>
        <dbReference type="EMBL" id="ESO82574.1"/>
    </source>
</evidence>
<dbReference type="OrthoDB" id="10261522at2759"/>
<dbReference type="KEGG" id="lgi:LOTGIDRAFT_169894"/>
<gene>
    <name evidence="2" type="ORF">LOTGIDRAFT_169894</name>
</gene>
<dbReference type="OMA" id="VPLQTMY"/>
<dbReference type="PANTHER" id="PTHR13622:SF8">
    <property type="entry name" value="THIAMIN PYROPHOSPHOKINASE 1"/>
    <property type="match status" value="1"/>
</dbReference>
<dbReference type="SUPFAM" id="SSF55811">
    <property type="entry name" value="Nudix"/>
    <property type="match status" value="1"/>
</dbReference>
<dbReference type="Proteomes" id="UP000030746">
    <property type="component" value="Unassembled WGS sequence"/>
</dbReference>
<dbReference type="AlphaFoldDB" id="V4B2H3"/>